<dbReference type="SMART" id="SM00367">
    <property type="entry name" value="LRR_CC"/>
    <property type="match status" value="4"/>
</dbReference>
<proteinExistence type="predicted"/>
<evidence type="ECO:0000313" key="1">
    <source>
        <dbReference type="EMBL" id="CAH0109193.1"/>
    </source>
</evidence>
<comment type="caution">
    <text evidence="1">The sequence shown here is derived from an EMBL/GenBank/DDBJ whole genome shotgun (WGS) entry which is preliminary data.</text>
</comment>
<protein>
    <recommendedName>
        <fullName evidence="3">F-box/LRR-repeat protein</fullName>
    </recommendedName>
</protein>
<dbReference type="GO" id="GO:0031146">
    <property type="term" value="P:SCF-dependent proteasomal ubiquitin-dependent protein catabolic process"/>
    <property type="evidence" value="ECO:0007669"/>
    <property type="project" value="TreeGrafter"/>
</dbReference>
<name>A0A8J2WLK1_9CRUS</name>
<dbReference type="Proteomes" id="UP000789390">
    <property type="component" value="Unassembled WGS sequence"/>
</dbReference>
<dbReference type="AlphaFoldDB" id="A0A8J2WLK1"/>
<dbReference type="GO" id="GO:0019005">
    <property type="term" value="C:SCF ubiquitin ligase complex"/>
    <property type="evidence" value="ECO:0007669"/>
    <property type="project" value="TreeGrafter"/>
</dbReference>
<dbReference type="PANTHER" id="PTHR13318">
    <property type="entry name" value="PARTNER OF PAIRED, ISOFORM B-RELATED"/>
    <property type="match status" value="1"/>
</dbReference>
<organism evidence="1 2">
    <name type="scientific">Daphnia galeata</name>
    <dbReference type="NCBI Taxonomy" id="27404"/>
    <lineage>
        <taxon>Eukaryota</taxon>
        <taxon>Metazoa</taxon>
        <taxon>Ecdysozoa</taxon>
        <taxon>Arthropoda</taxon>
        <taxon>Crustacea</taxon>
        <taxon>Branchiopoda</taxon>
        <taxon>Diplostraca</taxon>
        <taxon>Cladocera</taxon>
        <taxon>Anomopoda</taxon>
        <taxon>Daphniidae</taxon>
        <taxon>Daphnia</taxon>
    </lineage>
</organism>
<gene>
    <name evidence="1" type="ORF">DGAL_LOCUS12658</name>
</gene>
<evidence type="ECO:0000313" key="2">
    <source>
        <dbReference type="Proteomes" id="UP000789390"/>
    </source>
</evidence>
<dbReference type="InterPro" id="IPR032675">
    <property type="entry name" value="LRR_dom_sf"/>
</dbReference>
<dbReference type="InterPro" id="IPR006553">
    <property type="entry name" value="Leu-rich_rpt_Cys-con_subtyp"/>
</dbReference>
<dbReference type="Gene3D" id="3.80.10.10">
    <property type="entry name" value="Ribonuclease Inhibitor"/>
    <property type="match status" value="2"/>
</dbReference>
<dbReference type="EMBL" id="CAKKLH010000291">
    <property type="protein sequence ID" value="CAH0109193.1"/>
    <property type="molecule type" value="Genomic_DNA"/>
</dbReference>
<dbReference type="SUPFAM" id="SSF52047">
    <property type="entry name" value="RNI-like"/>
    <property type="match status" value="1"/>
</dbReference>
<dbReference type="OrthoDB" id="6422937at2759"/>
<sequence length="490" mass="55592">MPMPRVSQIEPLVKLCVYCIKKAVISSKLATCPLALKNWDGRAPTLFHQLPIALLEEIILSLTFTNENLLDSRILDHIITPQVQHLSFSIYYYDAYCLSSFPKFGNLLILDLDKSGVGDDCLKSIGIYCSKLRSLNLNHCREVTDIGIQWLCGIDDSGIGNDKSEFCKSIQKLSILYTAVTQHGIQVVLTNLLSLKILENFNIVDALADLARRSGTDSNHMFSISTLYTSYDKPYYRSDSLRLALSLCHSISRVLIHVTKGLKDSDLLCLMSLKKLRKFEIFKSRFWMPNGTEITFDGGVAPLLKVFGKSLETLVLKGLDLVRISTIIDFCPNLIVLHISDVTGYLENERNLFQVEKNPPVFQKLKLLICVSTGILKMPVDVLLFLLSSPKLEHVTLFSVYAFSDEVLMETVKCHQLKNLRQLDLSQCNSLTKHGIKKFLRKTCSPLEMISFYCCKNIGLESYSDLLSLIAKKNWNLKISRDFYVFYRPK</sequence>
<reference evidence="1" key="1">
    <citation type="submission" date="2021-11" db="EMBL/GenBank/DDBJ databases">
        <authorList>
            <person name="Schell T."/>
        </authorList>
    </citation>
    <scope>NUCLEOTIDE SEQUENCE</scope>
    <source>
        <strain evidence="1">M5</strain>
    </source>
</reference>
<accession>A0A8J2WLK1</accession>
<evidence type="ECO:0008006" key="3">
    <source>
        <dbReference type="Google" id="ProtNLM"/>
    </source>
</evidence>
<keyword evidence="2" id="KW-1185">Reference proteome</keyword>